<dbReference type="GeneID" id="105232379"/>
<dbReference type="EMBL" id="GAKP01018918">
    <property type="protein sequence ID" value="JAC40034.1"/>
    <property type="molecule type" value="Transcribed_RNA"/>
</dbReference>
<dbReference type="EMBL" id="GAKP01018925">
    <property type="protein sequence ID" value="JAC40027.1"/>
    <property type="molecule type" value="Transcribed_RNA"/>
</dbReference>
<dbReference type="KEGG" id="bdr:105232379"/>
<sequence length="246" mass="27657">MAKSFGLAVLCVYLTLQLIAAFPYQNSLNGVEDEDLKLVGLEHSKSVKFAEDDFRKSLQPVLASTLDILEEHSKTLILESASFLDDLLVELNTLPEDNEYVKELIPELTSLLDRMEKLDLDDESTPALEEKAAVLLAIAKVYGNFDVIARSSDDSGEQAVVKTAFQKLESKGLNERINKSSKRAVDKFTTVFAPFWNSLSDVQKGEHADLADWYERFQAIESSQEKLKSFIEFLNIIHDIVIPKIN</sequence>
<feature type="chain" id="PRO_5007368992" evidence="1">
    <location>
        <begin position="22"/>
        <end position="246"/>
    </location>
</feature>
<evidence type="ECO:0000256" key="1">
    <source>
        <dbReference type="SAM" id="SignalP"/>
    </source>
</evidence>
<dbReference type="RefSeq" id="XP_011212341.2">
    <property type="nucleotide sequence ID" value="XM_011214039.4"/>
</dbReference>
<feature type="signal peptide" evidence="1">
    <location>
        <begin position="1"/>
        <end position="21"/>
    </location>
</feature>
<dbReference type="OrthoDB" id="7966265at2759"/>
<dbReference type="AlphaFoldDB" id="A0A034VBY7"/>
<dbReference type="EMBL" id="GAKP01018923">
    <property type="protein sequence ID" value="JAC40029.1"/>
    <property type="molecule type" value="Transcribed_RNA"/>
</dbReference>
<reference evidence="2" key="1">
    <citation type="journal article" date="2014" name="BMC Genomics">
        <title>Characterizing the developmental transcriptome of the oriental fruit fly, Bactrocera dorsalis (Diptera: Tephritidae) through comparative genomic analysis with Drosophila melanogaster utilizing modENCODE datasets.</title>
        <authorList>
            <person name="Geib S.M."/>
            <person name="Calla B."/>
            <person name="Hall B."/>
            <person name="Hou S."/>
            <person name="Manoukis N.C."/>
        </authorList>
    </citation>
    <scope>NUCLEOTIDE SEQUENCE</scope>
    <source>
        <strain evidence="2">Punador</strain>
    </source>
</reference>
<proteinExistence type="predicted"/>
<evidence type="ECO:0000313" key="2">
    <source>
        <dbReference type="EMBL" id="JAC40029.1"/>
    </source>
</evidence>
<dbReference type="EMBL" id="GAKP01018921">
    <property type="protein sequence ID" value="JAC40031.1"/>
    <property type="molecule type" value="Transcribed_RNA"/>
</dbReference>
<accession>A0A034VBY7</accession>
<protein>
    <submittedName>
        <fullName evidence="2">Uncharacterized protein</fullName>
    </submittedName>
</protein>
<name>A0A034VBY7_BACDO</name>
<organism evidence="2">
    <name type="scientific">Bactrocera dorsalis</name>
    <name type="common">Oriental fruit fly</name>
    <name type="synonym">Dacus dorsalis</name>
    <dbReference type="NCBI Taxonomy" id="27457"/>
    <lineage>
        <taxon>Eukaryota</taxon>
        <taxon>Metazoa</taxon>
        <taxon>Ecdysozoa</taxon>
        <taxon>Arthropoda</taxon>
        <taxon>Hexapoda</taxon>
        <taxon>Insecta</taxon>
        <taxon>Pterygota</taxon>
        <taxon>Neoptera</taxon>
        <taxon>Endopterygota</taxon>
        <taxon>Diptera</taxon>
        <taxon>Brachycera</taxon>
        <taxon>Muscomorpha</taxon>
        <taxon>Tephritoidea</taxon>
        <taxon>Tephritidae</taxon>
        <taxon>Bactrocera</taxon>
        <taxon>Bactrocera</taxon>
    </lineage>
</organism>
<keyword evidence="1" id="KW-0732">Signal</keyword>
<dbReference type="EMBL" id="GAKP01018927">
    <property type="protein sequence ID" value="JAC40025.1"/>
    <property type="molecule type" value="Transcribed_RNA"/>
</dbReference>
<dbReference type="EMBL" id="GAKP01018920">
    <property type="protein sequence ID" value="JAC40032.1"/>
    <property type="molecule type" value="Transcribed_RNA"/>
</dbReference>